<sequence>MNHLKATCTDFLNQLGARAVLDNPRGHNAAAVLASSDFAKQLTNQDFTSELVRLLSASGSIGEFHMLCAIVDNVAPALGESTPLPGISVLRGQLDTILPQLWQSDSPRELSEDDSLAALTFEVGSSQLTLPLARTTFLNNKTSTLLVGRHDLSQGSCRLVEKAEKQWQNICVAVDHPVQTIADIGLWAPLSPVTRARRITESFGNIVRGIDIEGESTPASTELEEAVNSMLERLPASEDGSRPMGVWALITPEHASGHSWNPAVAPDPAEVLSGRVLDRTEVEANASYLQQQYQTGSRFYQVLSGGGGWGAKKGLLSLDPRESYFAPSEEEELERFMQTMSKSAFAPPGAYIQFFVPARVPSELTTSSSTGAVFGVDSSRDSPVAITGASRNYLIADHFGALSSQGVYLSARLDEASQSRHDSKLSVPGSRLFISRSGVKAGGLLGFLGGGGLADAGTLAMM</sequence>
<proteinExistence type="predicted"/>
<protein>
    <recommendedName>
        <fullName evidence="3">V-type ATPase, C subunit family protein</fullName>
    </recommendedName>
</protein>
<comment type="caution">
    <text evidence="1">The sequence shown here is derived from an EMBL/GenBank/DDBJ whole genome shotgun (WGS) entry which is preliminary data.</text>
</comment>
<evidence type="ECO:0000313" key="2">
    <source>
        <dbReference type="Proteomes" id="UP000078544"/>
    </source>
</evidence>
<evidence type="ECO:0008006" key="3">
    <source>
        <dbReference type="Google" id="ProtNLM"/>
    </source>
</evidence>
<dbReference type="Proteomes" id="UP000078544">
    <property type="component" value="Unassembled WGS sequence"/>
</dbReference>
<evidence type="ECO:0000313" key="1">
    <source>
        <dbReference type="EMBL" id="OAA33738.1"/>
    </source>
</evidence>
<name>A0A166VJQ9_9HYPO</name>
<dbReference type="AlphaFoldDB" id="A0A166VJQ9"/>
<organism evidence="1 2">
    <name type="scientific">Moelleriella libera RCEF 2490</name>
    <dbReference type="NCBI Taxonomy" id="1081109"/>
    <lineage>
        <taxon>Eukaryota</taxon>
        <taxon>Fungi</taxon>
        <taxon>Dikarya</taxon>
        <taxon>Ascomycota</taxon>
        <taxon>Pezizomycotina</taxon>
        <taxon>Sordariomycetes</taxon>
        <taxon>Hypocreomycetidae</taxon>
        <taxon>Hypocreales</taxon>
        <taxon>Clavicipitaceae</taxon>
        <taxon>Moelleriella</taxon>
    </lineage>
</organism>
<keyword evidence="2" id="KW-1185">Reference proteome</keyword>
<dbReference type="STRING" id="1081109.A0A166VJQ9"/>
<accession>A0A166VJQ9</accession>
<reference evidence="1 2" key="1">
    <citation type="journal article" date="2016" name="Genome Biol. Evol.">
        <title>Divergent and convergent evolution of fungal pathogenicity.</title>
        <authorList>
            <person name="Shang Y."/>
            <person name="Xiao G."/>
            <person name="Zheng P."/>
            <person name="Cen K."/>
            <person name="Zhan S."/>
            <person name="Wang C."/>
        </authorList>
    </citation>
    <scope>NUCLEOTIDE SEQUENCE [LARGE SCALE GENOMIC DNA]</scope>
    <source>
        <strain evidence="1 2">RCEF 2490</strain>
    </source>
</reference>
<gene>
    <name evidence="1" type="ORF">AAL_01203</name>
</gene>
<dbReference type="OrthoDB" id="1744869at2759"/>
<dbReference type="EMBL" id="AZGY01000001">
    <property type="protein sequence ID" value="OAA33738.1"/>
    <property type="molecule type" value="Genomic_DNA"/>
</dbReference>